<sequence>MPSISGTQEPPLWLPTSYQDLNDLPPENIVYQPNLGGSKVVRTAPGVVIKYRGDLAEEVNCLDFAHKHLSVRVPRVLHHPGDARRSALWDPRIEKLPDVWYICMEEIPGVQLKEVIDTFTPLQLKDVASQIKGLLTEMRSIAAPHIGSASGGPFRNNYFFPYAIKPQHAWTKVSDLIDHFHQLLMTFGTEEYARELLASFPQDCPIYFSHGDLVPRNILVEGSTITGIVDWSMAGFYPEFWEYCRMHDESEQSKGWTQVLSMIFPGPRHDIQIASLHRLMGTLLYNL</sequence>
<evidence type="ECO:0000313" key="2">
    <source>
        <dbReference type="EMBL" id="KAJ3787262.1"/>
    </source>
</evidence>
<dbReference type="Pfam" id="PF01636">
    <property type="entry name" value="APH"/>
    <property type="match status" value="1"/>
</dbReference>
<accession>A0AA38NKH1</accession>
<dbReference type="Proteomes" id="UP001163798">
    <property type="component" value="Unassembled WGS sequence"/>
</dbReference>
<keyword evidence="2" id="KW-0418">Kinase</keyword>
<dbReference type="PANTHER" id="PTHR21310">
    <property type="entry name" value="AMINOGLYCOSIDE PHOSPHOTRANSFERASE-RELATED-RELATED"/>
    <property type="match status" value="1"/>
</dbReference>
<reference evidence="2" key="1">
    <citation type="submission" date="2022-08" db="EMBL/GenBank/DDBJ databases">
        <authorList>
            <consortium name="DOE Joint Genome Institute"/>
            <person name="Min B."/>
            <person name="Riley R."/>
            <person name="Sierra-Patev S."/>
            <person name="Naranjo-Ortiz M."/>
            <person name="Looney B."/>
            <person name="Konkel Z."/>
            <person name="Slot J.C."/>
            <person name="Sakamoto Y."/>
            <person name="Steenwyk J.L."/>
            <person name="Rokas A."/>
            <person name="Carro J."/>
            <person name="Camarero S."/>
            <person name="Ferreira P."/>
            <person name="Molpeceres G."/>
            <person name="Ruiz-Duenas F.J."/>
            <person name="Serrano A."/>
            <person name="Henrissat B."/>
            <person name="Drula E."/>
            <person name="Hughes K.W."/>
            <person name="Mata J.L."/>
            <person name="Ishikawa N.K."/>
            <person name="Vargas-Isla R."/>
            <person name="Ushijima S."/>
            <person name="Smith C.A."/>
            <person name="Ahrendt S."/>
            <person name="Andreopoulos W."/>
            <person name="He G."/>
            <person name="Labutti K."/>
            <person name="Lipzen A."/>
            <person name="Ng V."/>
            <person name="Sandor L."/>
            <person name="Barry K."/>
            <person name="Martinez A.T."/>
            <person name="Xiao Y."/>
            <person name="Gibbons J.G."/>
            <person name="Terashima K."/>
            <person name="Hibbett D.S."/>
            <person name="Grigoriev I.V."/>
        </authorList>
    </citation>
    <scope>NUCLEOTIDE SEQUENCE</scope>
    <source>
        <strain evidence="2">TFB10291</strain>
    </source>
</reference>
<proteinExistence type="predicted"/>
<gene>
    <name evidence="2" type="ORF">GGU10DRAFT_349095</name>
</gene>
<dbReference type="InterPro" id="IPR051678">
    <property type="entry name" value="AGP_Transferase"/>
</dbReference>
<dbReference type="AlphaFoldDB" id="A0AA38NKH1"/>
<protein>
    <submittedName>
        <fullName evidence="2">Kinase-like domain-containing protein</fullName>
    </submittedName>
</protein>
<keyword evidence="3" id="KW-1185">Reference proteome</keyword>
<evidence type="ECO:0000259" key="1">
    <source>
        <dbReference type="Pfam" id="PF01636"/>
    </source>
</evidence>
<feature type="domain" description="Aminoglycoside phosphotransferase" evidence="1">
    <location>
        <begin position="37"/>
        <end position="240"/>
    </location>
</feature>
<comment type="caution">
    <text evidence="2">The sequence shown here is derived from an EMBL/GenBank/DDBJ whole genome shotgun (WGS) entry which is preliminary data.</text>
</comment>
<dbReference type="InterPro" id="IPR011009">
    <property type="entry name" value="Kinase-like_dom_sf"/>
</dbReference>
<organism evidence="2 3">
    <name type="scientific">Lentinula aff. detonsa</name>
    <dbReference type="NCBI Taxonomy" id="2804958"/>
    <lineage>
        <taxon>Eukaryota</taxon>
        <taxon>Fungi</taxon>
        <taxon>Dikarya</taxon>
        <taxon>Basidiomycota</taxon>
        <taxon>Agaricomycotina</taxon>
        <taxon>Agaricomycetes</taxon>
        <taxon>Agaricomycetidae</taxon>
        <taxon>Agaricales</taxon>
        <taxon>Marasmiineae</taxon>
        <taxon>Omphalotaceae</taxon>
        <taxon>Lentinula</taxon>
    </lineage>
</organism>
<dbReference type="SUPFAM" id="SSF56112">
    <property type="entry name" value="Protein kinase-like (PK-like)"/>
    <property type="match status" value="1"/>
</dbReference>
<dbReference type="Gene3D" id="3.90.1200.10">
    <property type="match status" value="1"/>
</dbReference>
<dbReference type="PANTHER" id="PTHR21310:SF58">
    <property type="entry name" value="AMINOGLYCOSIDE PHOSPHOTRANSFERASE DOMAIN-CONTAINING PROTEIN"/>
    <property type="match status" value="1"/>
</dbReference>
<dbReference type="InterPro" id="IPR002575">
    <property type="entry name" value="Aminoglycoside_PTrfase"/>
</dbReference>
<name>A0AA38NKH1_9AGAR</name>
<keyword evidence="2" id="KW-0808">Transferase</keyword>
<dbReference type="GO" id="GO:0016301">
    <property type="term" value="F:kinase activity"/>
    <property type="evidence" value="ECO:0007669"/>
    <property type="project" value="UniProtKB-KW"/>
</dbReference>
<dbReference type="EMBL" id="MU793295">
    <property type="protein sequence ID" value="KAJ3787262.1"/>
    <property type="molecule type" value="Genomic_DNA"/>
</dbReference>
<evidence type="ECO:0000313" key="3">
    <source>
        <dbReference type="Proteomes" id="UP001163798"/>
    </source>
</evidence>